<keyword evidence="1" id="KW-0732">Signal</keyword>
<evidence type="ECO:0000313" key="3">
    <source>
        <dbReference type="Proteomes" id="UP001642482"/>
    </source>
</evidence>
<feature type="chain" id="PRO_5046806163" description="CBM-cenC domain-containing protein" evidence="1">
    <location>
        <begin position="21"/>
        <end position="186"/>
    </location>
</feature>
<evidence type="ECO:0008006" key="4">
    <source>
        <dbReference type="Google" id="ProtNLM"/>
    </source>
</evidence>
<dbReference type="Gene3D" id="2.60.120.260">
    <property type="entry name" value="Galactose-binding domain-like"/>
    <property type="match status" value="1"/>
</dbReference>
<protein>
    <recommendedName>
        <fullName evidence="4">CBM-cenC domain-containing protein</fullName>
    </recommendedName>
</protein>
<comment type="caution">
    <text evidence="2">The sequence shown here is derived from an EMBL/GenBank/DDBJ whole genome shotgun (WGS) entry which is preliminary data.</text>
</comment>
<accession>A0ABP0BYV4</accession>
<sequence length="186" mass="20079">MVQLKSLTLALAALFAGVRAGPCAVTCNPANVLQDGDFEGDNSVWTFDSDVTIQQNAADSTFGAEGTNYVNVYIATREDSGTRYGITQQLSGLVPNKGYTLQFTWELTDDSGVYDGSVDMQVTIDGIQVDSIYFKRNTGIINQRTVYFTPTTSNPVLYVSCGGTGDYFYGATVIMDNFSVGQTCSQ</sequence>
<proteinExistence type="predicted"/>
<dbReference type="EMBL" id="CAWUHD010000056">
    <property type="protein sequence ID" value="CAK7224783.1"/>
    <property type="molecule type" value="Genomic_DNA"/>
</dbReference>
<evidence type="ECO:0000256" key="1">
    <source>
        <dbReference type="SAM" id="SignalP"/>
    </source>
</evidence>
<keyword evidence="3" id="KW-1185">Reference proteome</keyword>
<dbReference type="Proteomes" id="UP001642482">
    <property type="component" value="Unassembled WGS sequence"/>
</dbReference>
<reference evidence="2 3" key="1">
    <citation type="submission" date="2024-01" db="EMBL/GenBank/DDBJ databases">
        <authorList>
            <person name="Allen C."/>
            <person name="Tagirdzhanova G."/>
        </authorList>
    </citation>
    <scope>NUCLEOTIDE SEQUENCE [LARGE SCALE GENOMIC DNA]</scope>
</reference>
<feature type="signal peptide" evidence="1">
    <location>
        <begin position="1"/>
        <end position="20"/>
    </location>
</feature>
<gene>
    <name evidence="2" type="ORF">SEUCBS140593_005686</name>
</gene>
<evidence type="ECO:0000313" key="2">
    <source>
        <dbReference type="EMBL" id="CAK7224783.1"/>
    </source>
</evidence>
<organism evidence="2 3">
    <name type="scientific">Sporothrix eucalyptigena</name>
    <dbReference type="NCBI Taxonomy" id="1812306"/>
    <lineage>
        <taxon>Eukaryota</taxon>
        <taxon>Fungi</taxon>
        <taxon>Dikarya</taxon>
        <taxon>Ascomycota</taxon>
        <taxon>Pezizomycotina</taxon>
        <taxon>Sordariomycetes</taxon>
        <taxon>Sordariomycetidae</taxon>
        <taxon>Ophiostomatales</taxon>
        <taxon>Ophiostomataceae</taxon>
        <taxon>Sporothrix</taxon>
    </lineage>
</organism>
<name>A0ABP0BYV4_9PEZI</name>